<feature type="non-terminal residue" evidence="1">
    <location>
        <position position="165"/>
    </location>
</feature>
<sequence>GDLLLFVGIRRLNEDFGVHLLRRRDEVITVARPAFQSQVVDGETDLRMGRVGHDRQTEQCQGAGEQGAFQTTQRQLRTVFAGKRDPAYGLPVDESVHHAFEHLLTAADRLWVEFMVERMLRERFQAEVPGQDGLAKRLIPTGVAGVLELLEQVVFDHGCRALKRQ</sequence>
<dbReference type="EMBL" id="BKCJ011283026">
    <property type="protein sequence ID" value="GFD14942.1"/>
    <property type="molecule type" value="Genomic_DNA"/>
</dbReference>
<reference evidence="1" key="1">
    <citation type="journal article" date="2019" name="Sci. Rep.">
        <title>Draft genome of Tanacetum cinerariifolium, the natural source of mosquito coil.</title>
        <authorList>
            <person name="Yamashiro T."/>
            <person name="Shiraishi A."/>
            <person name="Satake H."/>
            <person name="Nakayama K."/>
        </authorList>
    </citation>
    <scope>NUCLEOTIDE SEQUENCE</scope>
</reference>
<organism evidence="1">
    <name type="scientific">Tanacetum cinerariifolium</name>
    <name type="common">Dalmatian daisy</name>
    <name type="synonym">Chrysanthemum cinerariifolium</name>
    <dbReference type="NCBI Taxonomy" id="118510"/>
    <lineage>
        <taxon>Eukaryota</taxon>
        <taxon>Viridiplantae</taxon>
        <taxon>Streptophyta</taxon>
        <taxon>Embryophyta</taxon>
        <taxon>Tracheophyta</taxon>
        <taxon>Spermatophyta</taxon>
        <taxon>Magnoliopsida</taxon>
        <taxon>eudicotyledons</taxon>
        <taxon>Gunneridae</taxon>
        <taxon>Pentapetalae</taxon>
        <taxon>asterids</taxon>
        <taxon>campanulids</taxon>
        <taxon>Asterales</taxon>
        <taxon>Asteraceae</taxon>
        <taxon>Asteroideae</taxon>
        <taxon>Anthemideae</taxon>
        <taxon>Anthemidinae</taxon>
        <taxon>Tanacetum</taxon>
    </lineage>
</organism>
<proteinExistence type="predicted"/>
<protein>
    <submittedName>
        <fullName evidence="1">Uncharacterized protein</fullName>
    </submittedName>
</protein>
<dbReference type="AlphaFoldDB" id="A0A699TVN4"/>
<accession>A0A699TVN4</accession>
<feature type="non-terminal residue" evidence="1">
    <location>
        <position position="1"/>
    </location>
</feature>
<evidence type="ECO:0000313" key="1">
    <source>
        <dbReference type="EMBL" id="GFD14942.1"/>
    </source>
</evidence>
<name>A0A699TVN4_TANCI</name>
<gene>
    <name evidence="1" type="ORF">Tci_886911</name>
</gene>
<comment type="caution">
    <text evidence="1">The sequence shown here is derived from an EMBL/GenBank/DDBJ whole genome shotgun (WGS) entry which is preliminary data.</text>
</comment>